<proteinExistence type="predicted"/>
<organism evidence="1">
    <name type="scientific">Ovis aries</name>
    <name type="common">Sheep</name>
    <dbReference type="NCBI Taxonomy" id="9940"/>
    <lineage>
        <taxon>Eukaryota</taxon>
        <taxon>Metazoa</taxon>
        <taxon>Chordata</taxon>
        <taxon>Craniata</taxon>
        <taxon>Vertebrata</taxon>
        <taxon>Euteleostomi</taxon>
        <taxon>Mammalia</taxon>
        <taxon>Eutheria</taxon>
        <taxon>Laurasiatheria</taxon>
        <taxon>Artiodactyla</taxon>
        <taxon>Ruminantia</taxon>
        <taxon>Pecora</taxon>
        <taxon>Bovidae</taxon>
        <taxon>Caprinae</taxon>
        <taxon>Ovis</taxon>
    </lineage>
</organism>
<accession>A0AC11CEK2</accession>
<protein>
    <submittedName>
        <fullName evidence="1">Uncharacterized protein</fullName>
    </submittedName>
</protein>
<evidence type="ECO:0000313" key="1">
    <source>
        <dbReference type="Ensembl" id="ENSOARP00020029209.2"/>
    </source>
</evidence>
<reference evidence="1" key="2">
    <citation type="submission" date="2025-08" db="UniProtKB">
        <authorList>
            <consortium name="Ensembl"/>
        </authorList>
    </citation>
    <scope>IDENTIFICATION</scope>
</reference>
<reference evidence="1" key="1">
    <citation type="submission" date="2020-11" db="EMBL/GenBank/DDBJ databases">
        <authorList>
            <person name="Davenport K.M."/>
            <person name="Bickhart D.M."/>
            <person name="Smith T.P.L."/>
            <person name="Murdoch B.M."/>
            <person name="Rosen B.D."/>
        </authorList>
    </citation>
    <scope>NUCLEOTIDE SEQUENCE [LARGE SCALE GENOMIC DNA]</scope>
    <source>
        <strain evidence="1">OAR_USU_Benz2616</strain>
    </source>
</reference>
<sequence>MAWAPEQKRMEPTLRDLRDRQVSRDGRGGRGWGWSHASGRAEPRASNYREPPLCFLIKSSMIGAVIGRGGSKIRDIQDSTSTKIQIIKGGPEAEVKIFGRKDMKAKAKVAIETLVKKQERSYSSECNVDSAASQAFAGKGWSRSNTIRATQPKDDATKAAQPRDYAAIVAQPRGYAAIVAQPRDDNAARRTQPGDDVAREAQAEDDTTTGGAQPRETASRASQPRDEDAGRDHATREAQAKDNNITKEVQPRDYAAIVAQPRNYAAILAQPKDNATRRAQPGDHEARDPQVKDDAARAAQPRDDNATRRAQPRDSTARQTQAKDDTITVAQPRDDATRGTQARDSTARETQAKDDTTTVAQPRDDTTRGTQARDSTARETQAKDDTTTVAQPRDNATRGTQARDFTARETQAKDDTTTVAQPGDDDATRGIEPRDHGAREAQAKDNTRVAQPRHYAATVAQPRDYAAIVAQPRDHKPRAAQPKDVTARAAQPRIDWDQVKAGVTEWKKRKWADLPPIKKNLYIESKATQSLSEAQVEIWRKENFNIRCDDLTEGEKRPIPKPTCTFEDAFQQYPEIMQSIRRAGFQKPTPIQSQAWPIILQGIDLIGIAQTGTGKTLSYLMPGFIHIHSQPVSRKQRNGPGMLVLTPTRELALQVEAECSKYLYKGLKSVCIYGGGNRKGQIQDVTKGVDIIIATPGRLNDLQMNNFVNLRSITYLVLDEADKMLDLGFEHQIMKILLDVRPDRQTVMTTASWPDSTRRLAQSYLKQPMIVYVGTLDLVAVNTVKQNIIVTTEEEKRSLIQEFLQSLSPKDKVIVFVGRKLVADDLSSDLSIQGIPVQSLHGDREQCDRDQALEDFRTGRVKILIATDLASRGLDVTDVTHVYNYNFPRNIEEYVHRVGRTGRAGKTGESITLVTQDDWKIADELIKILQRANQIVPPNLRSMADRFKKHKQN</sequence>
<name>A0AC11CEK2_SHEEP</name>
<dbReference type="Ensembl" id="ENSOART00020035356.2">
    <property type="protein sequence ID" value="ENSOARP00020029209.2"/>
    <property type="gene ID" value="ENSOARG00020022764.2"/>
</dbReference>
<reference evidence="1" key="3">
    <citation type="submission" date="2025-09" db="UniProtKB">
        <authorList>
            <consortium name="Ensembl"/>
        </authorList>
    </citation>
    <scope>IDENTIFICATION</scope>
</reference>
<gene>
    <name evidence="1" type="primary">DDX53</name>
</gene>